<evidence type="ECO:0000313" key="3">
    <source>
        <dbReference type="EMBL" id="QUX24748.1"/>
    </source>
</evidence>
<keyword evidence="2" id="KW-0732">Signal</keyword>
<name>A0ABX8BVF6_9ACTN</name>
<keyword evidence="1" id="KW-1133">Transmembrane helix</keyword>
<organism evidence="3 4">
    <name type="scientific">Nocardiopsis changdeensis</name>
    <dbReference type="NCBI Taxonomy" id="2831969"/>
    <lineage>
        <taxon>Bacteria</taxon>
        <taxon>Bacillati</taxon>
        <taxon>Actinomycetota</taxon>
        <taxon>Actinomycetes</taxon>
        <taxon>Streptosporangiales</taxon>
        <taxon>Nocardiopsidaceae</taxon>
        <taxon>Nocardiopsis</taxon>
    </lineage>
</organism>
<keyword evidence="4" id="KW-1185">Reference proteome</keyword>
<feature type="transmembrane region" description="Helical" evidence="1">
    <location>
        <begin position="458"/>
        <end position="484"/>
    </location>
</feature>
<dbReference type="RefSeq" id="WP_220560197.1">
    <property type="nucleotide sequence ID" value="NZ_CP074133.1"/>
</dbReference>
<evidence type="ECO:0000313" key="4">
    <source>
        <dbReference type="Proteomes" id="UP000676079"/>
    </source>
</evidence>
<feature type="signal peptide" evidence="2">
    <location>
        <begin position="1"/>
        <end position="33"/>
    </location>
</feature>
<evidence type="ECO:0000256" key="2">
    <source>
        <dbReference type="SAM" id="SignalP"/>
    </source>
</evidence>
<dbReference type="EMBL" id="CP074133">
    <property type="protein sequence ID" value="QUX24748.1"/>
    <property type="molecule type" value="Genomic_DNA"/>
</dbReference>
<dbReference type="Proteomes" id="UP000676079">
    <property type="component" value="Chromosome"/>
</dbReference>
<feature type="transmembrane region" description="Helical" evidence="1">
    <location>
        <begin position="250"/>
        <end position="270"/>
    </location>
</feature>
<keyword evidence="1" id="KW-0812">Transmembrane</keyword>
<evidence type="ECO:0000256" key="1">
    <source>
        <dbReference type="SAM" id="Phobius"/>
    </source>
</evidence>
<feature type="chain" id="PRO_5046366304" description="DUF4350 domain-containing protein" evidence="2">
    <location>
        <begin position="34"/>
        <end position="655"/>
    </location>
</feature>
<sequence length="655" mass="68590">MPNPHRARGPLRALLLTVAPALLLLTAPAPGGADTVDGADTPAVAPQATYAEHFAGLLAAEPEGSAVVVDGAIGGPVPPEEMERGIHEAFAPLGVPYHVVVTPFLGAGSDAGMDGIMPAVHDRLGTDGVYAVLPASGGVTELRVYGADLSVDGGRDAVYDAELYDVPAHEVARVLVAGLTGAEPPAEYAEAEAGAGEGFLAEFRDDTDPTRFNGPENLGFLVGTVAGALLCCAGWVTWRAGRRGHRFLPVAAVLAAASATGLLVATTYTYTVNAPVGGHEVPDPEELVRLEPPYVVSTGRVDHIAAALAEDPLYVDPIMPLSREGLEDAPGLLAGSPVPVFAAVVPLHHEDESEGDPDILAAALASVAREDGVYIVVGSGNGVPELGAAARGLEIDAYELWSPLAYDESQTPAAALEAAVAAVSEMEFTPGDGYRPMFADDEVNLPGPRAERYWSGGFFGGLLLVGPFAAAAVVGAYYLSVFLFRLSRGRVRGVPLNDRVLRRLAVEETDRVRALVEGEPGRIPAEFMPQAEAALMVMGRDPQGLDLLGAAVLSRRVLAAVADPGADTTPCAVDPLHPFAAERVQSRLLGGRAPLCEECARLGDAARAGHVLRLRTDGTVRSYRAKPEDPWIRHSFGAHLPRRLVDLLLEENRVH</sequence>
<proteinExistence type="predicted"/>
<evidence type="ECO:0008006" key="5">
    <source>
        <dbReference type="Google" id="ProtNLM"/>
    </source>
</evidence>
<keyword evidence="1" id="KW-0472">Membrane</keyword>
<feature type="transmembrane region" description="Helical" evidence="1">
    <location>
        <begin position="218"/>
        <end position="238"/>
    </location>
</feature>
<gene>
    <name evidence="3" type="ORF">KGD84_11065</name>
</gene>
<protein>
    <recommendedName>
        <fullName evidence="5">DUF4350 domain-containing protein</fullName>
    </recommendedName>
</protein>
<reference evidence="3 4" key="1">
    <citation type="submission" date="2021-05" db="EMBL/GenBank/DDBJ databases">
        <title>Direct Submission.</title>
        <authorList>
            <person name="Li K."/>
            <person name="Gao J."/>
        </authorList>
    </citation>
    <scope>NUCLEOTIDE SEQUENCE [LARGE SCALE GENOMIC DNA]</scope>
    <source>
        <strain evidence="3 4">Mg02</strain>
    </source>
</reference>
<accession>A0ABX8BVF6</accession>